<feature type="region of interest" description="Disordered" evidence="1">
    <location>
        <begin position="1"/>
        <end position="46"/>
    </location>
</feature>
<dbReference type="AlphaFoldDB" id="A0A194RGY4"/>
<evidence type="ECO:0000313" key="2">
    <source>
        <dbReference type="EMBL" id="KPJ16847.1"/>
    </source>
</evidence>
<dbReference type="Proteomes" id="UP000053240">
    <property type="component" value="Unassembled WGS sequence"/>
</dbReference>
<reference evidence="2 3" key="1">
    <citation type="journal article" date="2015" name="Nat. Commun.">
        <title>Outbred genome sequencing and CRISPR/Cas9 gene editing in butterflies.</title>
        <authorList>
            <person name="Li X."/>
            <person name="Fan D."/>
            <person name="Zhang W."/>
            <person name="Liu G."/>
            <person name="Zhang L."/>
            <person name="Zhao L."/>
            <person name="Fang X."/>
            <person name="Chen L."/>
            <person name="Dong Y."/>
            <person name="Chen Y."/>
            <person name="Ding Y."/>
            <person name="Zhao R."/>
            <person name="Feng M."/>
            <person name="Zhu Y."/>
            <person name="Feng Y."/>
            <person name="Jiang X."/>
            <person name="Zhu D."/>
            <person name="Xiang H."/>
            <person name="Feng X."/>
            <person name="Li S."/>
            <person name="Wang J."/>
            <person name="Zhang G."/>
            <person name="Kronforst M.R."/>
            <person name="Wang W."/>
        </authorList>
    </citation>
    <scope>NUCLEOTIDE SEQUENCE [LARGE SCALE GENOMIC DNA]</scope>
    <source>
        <strain evidence="2">Ya'a_city_454_Pm</strain>
        <tissue evidence="2">Whole body</tissue>
    </source>
</reference>
<gene>
    <name evidence="2" type="ORF">RR48_13703</name>
</gene>
<protein>
    <submittedName>
        <fullName evidence="2">Uncharacterized protein</fullName>
    </submittedName>
</protein>
<evidence type="ECO:0000313" key="3">
    <source>
        <dbReference type="Proteomes" id="UP000053240"/>
    </source>
</evidence>
<keyword evidence="3" id="KW-1185">Reference proteome</keyword>
<feature type="compositionally biased region" description="Polar residues" evidence="1">
    <location>
        <begin position="1"/>
        <end position="10"/>
    </location>
</feature>
<evidence type="ECO:0000256" key="1">
    <source>
        <dbReference type="SAM" id="MobiDB-lite"/>
    </source>
</evidence>
<sequence>MSTVEINQMDSENDNKTLDKKQIEEEEKEMMLKAENEKLDDSEDKKMEAEGTVRAALAGDVTEQGREVKPKYIPIGAIKMPGFFTRNSEKDKTKEDESTIEKDTEHEKTLEKTDEDINTKPQIGLLQAFAKLLQPKDNDRENDQSKRLGIFNVKYPKMFQKRNAAQEATLASMETLEDKFDTTNDGMENVKLDVADQEEGKVATRLPLKERVRQRKFVFLVSIVRSIEDKKMA</sequence>
<feature type="compositionally biased region" description="Basic and acidic residues" evidence="1">
    <location>
        <begin position="87"/>
        <end position="113"/>
    </location>
</feature>
<organism evidence="2 3">
    <name type="scientific">Papilio machaon</name>
    <name type="common">Old World swallowtail butterfly</name>
    <dbReference type="NCBI Taxonomy" id="76193"/>
    <lineage>
        <taxon>Eukaryota</taxon>
        <taxon>Metazoa</taxon>
        <taxon>Ecdysozoa</taxon>
        <taxon>Arthropoda</taxon>
        <taxon>Hexapoda</taxon>
        <taxon>Insecta</taxon>
        <taxon>Pterygota</taxon>
        <taxon>Neoptera</taxon>
        <taxon>Endopterygota</taxon>
        <taxon>Lepidoptera</taxon>
        <taxon>Glossata</taxon>
        <taxon>Ditrysia</taxon>
        <taxon>Papilionoidea</taxon>
        <taxon>Papilionidae</taxon>
        <taxon>Papilioninae</taxon>
        <taxon>Papilio</taxon>
    </lineage>
</organism>
<proteinExistence type="predicted"/>
<dbReference type="EMBL" id="KQ460205">
    <property type="protein sequence ID" value="KPJ16847.1"/>
    <property type="molecule type" value="Genomic_DNA"/>
</dbReference>
<feature type="compositionally biased region" description="Basic and acidic residues" evidence="1">
    <location>
        <begin position="13"/>
        <end position="46"/>
    </location>
</feature>
<accession>A0A194RGY4</accession>
<name>A0A194RGY4_PAPMA</name>
<feature type="region of interest" description="Disordered" evidence="1">
    <location>
        <begin position="84"/>
        <end position="113"/>
    </location>
</feature>
<dbReference type="InParanoid" id="A0A194RGY4"/>